<gene>
    <name evidence="1" type="ORF">LTRI10_LOCUS2119</name>
</gene>
<proteinExistence type="predicted"/>
<protein>
    <submittedName>
        <fullName evidence="1">Uncharacterized protein</fullName>
    </submittedName>
</protein>
<keyword evidence="2" id="KW-1185">Reference proteome</keyword>
<accession>A0AAV2CD24</accession>
<evidence type="ECO:0000313" key="2">
    <source>
        <dbReference type="Proteomes" id="UP001497516"/>
    </source>
</evidence>
<evidence type="ECO:0000313" key="1">
    <source>
        <dbReference type="EMBL" id="CAL1354292.1"/>
    </source>
</evidence>
<sequence length="84" mass="9182">MVPWWIAISGVAPYVPSLSEVPAFKGVSICLGVCKKHNLTYNCASFWMANVFTYNTLGAVALQDKDVSNPVPKNLVWEALNTHG</sequence>
<dbReference type="AlphaFoldDB" id="A0AAV2CD24"/>
<name>A0AAV2CD24_9ROSI</name>
<organism evidence="1 2">
    <name type="scientific">Linum trigynum</name>
    <dbReference type="NCBI Taxonomy" id="586398"/>
    <lineage>
        <taxon>Eukaryota</taxon>
        <taxon>Viridiplantae</taxon>
        <taxon>Streptophyta</taxon>
        <taxon>Embryophyta</taxon>
        <taxon>Tracheophyta</taxon>
        <taxon>Spermatophyta</taxon>
        <taxon>Magnoliopsida</taxon>
        <taxon>eudicotyledons</taxon>
        <taxon>Gunneridae</taxon>
        <taxon>Pentapetalae</taxon>
        <taxon>rosids</taxon>
        <taxon>fabids</taxon>
        <taxon>Malpighiales</taxon>
        <taxon>Linaceae</taxon>
        <taxon>Linum</taxon>
    </lineage>
</organism>
<dbReference type="Proteomes" id="UP001497516">
    <property type="component" value="Chromosome 1"/>
</dbReference>
<dbReference type="EMBL" id="OZ034813">
    <property type="protein sequence ID" value="CAL1354292.1"/>
    <property type="molecule type" value="Genomic_DNA"/>
</dbReference>
<reference evidence="1 2" key="1">
    <citation type="submission" date="2024-04" db="EMBL/GenBank/DDBJ databases">
        <authorList>
            <person name="Fracassetti M."/>
        </authorList>
    </citation>
    <scope>NUCLEOTIDE SEQUENCE [LARGE SCALE GENOMIC DNA]</scope>
</reference>